<evidence type="ECO:0000313" key="2">
    <source>
        <dbReference type="Proteomes" id="UP000183567"/>
    </source>
</evidence>
<comment type="caution">
    <text evidence="1">The sequence shown here is derived from an EMBL/GenBank/DDBJ whole genome shotgun (WGS) entry which is preliminary data.</text>
</comment>
<gene>
    <name evidence="1" type="ORF">AZE42_07500</name>
</gene>
<name>A0A1J8PK39_9AGAM</name>
<reference evidence="1 2" key="1">
    <citation type="submission" date="2016-03" db="EMBL/GenBank/DDBJ databases">
        <title>Comparative genomics of the ectomycorrhizal sister species Rhizopogon vinicolor and Rhizopogon vesiculosus (Basidiomycota: Boletales) reveals a divergence of the mating type B locus.</title>
        <authorList>
            <person name="Mujic A.B."/>
            <person name="Kuo A."/>
            <person name="Tritt A."/>
            <person name="Lipzen A."/>
            <person name="Chen C."/>
            <person name="Johnson J."/>
            <person name="Sharma A."/>
            <person name="Barry K."/>
            <person name="Grigoriev I.V."/>
            <person name="Spatafora J.W."/>
        </authorList>
    </citation>
    <scope>NUCLEOTIDE SEQUENCE [LARGE SCALE GENOMIC DNA]</scope>
    <source>
        <strain evidence="1 2">AM-OR11-056</strain>
    </source>
</reference>
<evidence type="ECO:0000313" key="1">
    <source>
        <dbReference type="EMBL" id="OJA08943.1"/>
    </source>
</evidence>
<protein>
    <submittedName>
        <fullName evidence="1">Uncharacterized protein</fullName>
    </submittedName>
</protein>
<sequence length="146" mass="16399">CHCPRRSWHRTTWPSLSHTISAGIGSGAAVLVHATRMRSLQAAPTTRIAPACFTYQKSMVYTPAYVSRTCLHNLLMCRNFRVCSAFERERRPELNAPNAFECVQPSVQRSAFTDFATHASVMISKRPTRQSVHSHACAFKRLPPVL</sequence>
<dbReference type="EMBL" id="LVVM01006096">
    <property type="protein sequence ID" value="OJA08943.1"/>
    <property type="molecule type" value="Genomic_DNA"/>
</dbReference>
<dbReference type="AlphaFoldDB" id="A0A1J8PK39"/>
<keyword evidence="2" id="KW-1185">Reference proteome</keyword>
<proteinExistence type="predicted"/>
<accession>A0A1J8PK39</accession>
<dbReference type="Proteomes" id="UP000183567">
    <property type="component" value="Unassembled WGS sequence"/>
</dbReference>
<organism evidence="1 2">
    <name type="scientific">Rhizopogon vesiculosus</name>
    <dbReference type="NCBI Taxonomy" id="180088"/>
    <lineage>
        <taxon>Eukaryota</taxon>
        <taxon>Fungi</taxon>
        <taxon>Dikarya</taxon>
        <taxon>Basidiomycota</taxon>
        <taxon>Agaricomycotina</taxon>
        <taxon>Agaricomycetes</taxon>
        <taxon>Agaricomycetidae</taxon>
        <taxon>Boletales</taxon>
        <taxon>Suillineae</taxon>
        <taxon>Rhizopogonaceae</taxon>
        <taxon>Rhizopogon</taxon>
    </lineage>
</organism>
<feature type="non-terminal residue" evidence="1">
    <location>
        <position position="1"/>
    </location>
</feature>